<keyword evidence="1" id="KW-0472">Membrane</keyword>
<keyword evidence="1" id="KW-0812">Transmembrane</keyword>
<keyword evidence="3" id="KW-1185">Reference proteome</keyword>
<evidence type="ECO:0000313" key="2">
    <source>
        <dbReference type="EMBL" id="KAH3821474.1"/>
    </source>
</evidence>
<dbReference type="AlphaFoldDB" id="A0A9D4GU14"/>
<name>A0A9D4GU14_DREPO</name>
<keyword evidence="1" id="KW-1133">Transmembrane helix</keyword>
<accession>A0A9D4GU14</accession>
<dbReference type="EMBL" id="JAIWYP010000005">
    <property type="protein sequence ID" value="KAH3821474.1"/>
    <property type="molecule type" value="Genomic_DNA"/>
</dbReference>
<reference evidence="2" key="1">
    <citation type="journal article" date="2019" name="bioRxiv">
        <title>The Genome of the Zebra Mussel, Dreissena polymorpha: A Resource for Invasive Species Research.</title>
        <authorList>
            <person name="McCartney M.A."/>
            <person name="Auch B."/>
            <person name="Kono T."/>
            <person name="Mallez S."/>
            <person name="Zhang Y."/>
            <person name="Obille A."/>
            <person name="Becker A."/>
            <person name="Abrahante J.E."/>
            <person name="Garbe J."/>
            <person name="Badalamenti J.P."/>
            <person name="Herman A."/>
            <person name="Mangelson H."/>
            <person name="Liachko I."/>
            <person name="Sullivan S."/>
            <person name="Sone E.D."/>
            <person name="Koren S."/>
            <person name="Silverstein K.A.T."/>
            <person name="Beckman K.B."/>
            <person name="Gohl D.M."/>
        </authorList>
    </citation>
    <scope>NUCLEOTIDE SEQUENCE</scope>
    <source>
        <strain evidence="2">Duluth1</strain>
        <tissue evidence="2">Whole animal</tissue>
    </source>
</reference>
<sequence length="102" mass="11920">MCFYKNIQWKQIVMLAFWYVVVSTVLKIVMSADLYDVVYPETRLKIHLTGYLTVSFDRGKMENFYFLCLQSRSNVKLLSAEEPRFISPEGTTIAKYSNFGLI</sequence>
<reference evidence="2" key="2">
    <citation type="submission" date="2020-11" db="EMBL/GenBank/DDBJ databases">
        <authorList>
            <person name="McCartney M.A."/>
            <person name="Auch B."/>
            <person name="Kono T."/>
            <person name="Mallez S."/>
            <person name="Becker A."/>
            <person name="Gohl D.M."/>
            <person name="Silverstein K.A.T."/>
            <person name="Koren S."/>
            <person name="Bechman K.B."/>
            <person name="Herman A."/>
            <person name="Abrahante J.E."/>
            <person name="Garbe J."/>
        </authorList>
    </citation>
    <scope>NUCLEOTIDE SEQUENCE</scope>
    <source>
        <strain evidence="2">Duluth1</strain>
        <tissue evidence="2">Whole animal</tissue>
    </source>
</reference>
<feature type="transmembrane region" description="Helical" evidence="1">
    <location>
        <begin position="12"/>
        <end position="30"/>
    </location>
</feature>
<organism evidence="2 3">
    <name type="scientific">Dreissena polymorpha</name>
    <name type="common">Zebra mussel</name>
    <name type="synonym">Mytilus polymorpha</name>
    <dbReference type="NCBI Taxonomy" id="45954"/>
    <lineage>
        <taxon>Eukaryota</taxon>
        <taxon>Metazoa</taxon>
        <taxon>Spiralia</taxon>
        <taxon>Lophotrochozoa</taxon>
        <taxon>Mollusca</taxon>
        <taxon>Bivalvia</taxon>
        <taxon>Autobranchia</taxon>
        <taxon>Heteroconchia</taxon>
        <taxon>Euheterodonta</taxon>
        <taxon>Imparidentia</taxon>
        <taxon>Neoheterodontei</taxon>
        <taxon>Myida</taxon>
        <taxon>Dreissenoidea</taxon>
        <taxon>Dreissenidae</taxon>
        <taxon>Dreissena</taxon>
    </lineage>
</organism>
<protein>
    <submittedName>
        <fullName evidence="2">Uncharacterized protein</fullName>
    </submittedName>
</protein>
<evidence type="ECO:0000313" key="3">
    <source>
        <dbReference type="Proteomes" id="UP000828390"/>
    </source>
</evidence>
<proteinExistence type="predicted"/>
<comment type="caution">
    <text evidence="2">The sequence shown here is derived from an EMBL/GenBank/DDBJ whole genome shotgun (WGS) entry which is preliminary data.</text>
</comment>
<dbReference type="Proteomes" id="UP000828390">
    <property type="component" value="Unassembled WGS sequence"/>
</dbReference>
<evidence type="ECO:0000256" key="1">
    <source>
        <dbReference type="SAM" id="Phobius"/>
    </source>
</evidence>
<gene>
    <name evidence="2" type="ORF">DPMN_123238</name>
</gene>